<dbReference type="PROSITE" id="PS00845">
    <property type="entry name" value="CAP_GLY_1"/>
    <property type="match status" value="1"/>
</dbReference>
<evidence type="ECO:0000313" key="3">
    <source>
        <dbReference type="EMBL" id="EME29306.1"/>
    </source>
</evidence>
<dbReference type="OrthoDB" id="3279at2759"/>
<dbReference type="PROSITE" id="PS50245">
    <property type="entry name" value="CAP_GLY_2"/>
    <property type="match status" value="1"/>
</dbReference>
<protein>
    <submittedName>
        <fullName evidence="3">Tubulin-specific chaperone E, putative</fullName>
    </submittedName>
</protein>
<dbReference type="Proteomes" id="UP000030680">
    <property type="component" value="Unassembled WGS sequence"/>
</dbReference>
<dbReference type="eggNOG" id="KOG3207">
    <property type="taxonomic scope" value="Eukaryota"/>
</dbReference>
<dbReference type="InterPro" id="IPR036859">
    <property type="entry name" value="CAP-Gly_dom_sf"/>
</dbReference>
<dbReference type="Gene3D" id="3.80.10.10">
    <property type="entry name" value="Ribonuclease Inhibitor"/>
    <property type="match status" value="2"/>
</dbReference>
<dbReference type="Pfam" id="PF01302">
    <property type="entry name" value="CAP_GLY"/>
    <property type="match status" value="1"/>
</dbReference>
<dbReference type="EMBL" id="KB454510">
    <property type="protein sequence ID" value="EME29306.1"/>
    <property type="molecule type" value="Genomic_DNA"/>
</dbReference>
<dbReference type="InterPro" id="IPR001611">
    <property type="entry name" value="Leu-rich_rpt"/>
</dbReference>
<dbReference type="InterPro" id="IPR032675">
    <property type="entry name" value="LRR_dom_sf"/>
</dbReference>
<proteinExistence type="predicted"/>
<dbReference type="SUPFAM" id="SSF52058">
    <property type="entry name" value="L domain-like"/>
    <property type="match status" value="1"/>
</dbReference>
<gene>
    <name evidence="3" type="ORF">Gasu_33130</name>
</gene>
<organism evidence="3 4">
    <name type="scientific">Galdieria sulphuraria</name>
    <name type="common">Red alga</name>
    <dbReference type="NCBI Taxonomy" id="130081"/>
    <lineage>
        <taxon>Eukaryota</taxon>
        <taxon>Rhodophyta</taxon>
        <taxon>Bangiophyceae</taxon>
        <taxon>Galdieriales</taxon>
        <taxon>Galdieriaceae</taxon>
        <taxon>Galdieria</taxon>
    </lineage>
</organism>
<keyword evidence="1" id="KW-0732">Signal</keyword>
<feature type="domain" description="CAP-Gly" evidence="2">
    <location>
        <begin position="42"/>
        <end position="85"/>
    </location>
</feature>
<dbReference type="PANTHER" id="PTHR24373">
    <property type="entry name" value="SLIT RELATED LEUCINE-RICH REPEAT NEURONAL PROTEIN"/>
    <property type="match status" value="1"/>
</dbReference>
<dbReference type="PANTHER" id="PTHR24373:SF275">
    <property type="entry name" value="TIR DOMAIN-CONTAINING PROTEIN"/>
    <property type="match status" value="1"/>
</dbReference>
<dbReference type="PROSITE" id="PS51450">
    <property type="entry name" value="LRR"/>
    <property type="match status" value="1"/>
</dbReference>
<dbReference type="GeneID" id="17088113"/>
<accession>M2W111</accession>
<dbReference type="Gramene" id="EME29306">
    <property type="protein sequence ID" value="EME29306"/>
    <property type="gene ID" value="Gasu_33130"/>
</dbReference>
<dbReference type="KEGG" id="gsl:Gasu_33130"/>
<sequence length="446" mass="50992">MEEAERESNSKTGQKQAIEVGHRVEILKERGFVRFIGSLQSSNQDLSSTLWVGVEWDNPTRGKHYGTYKDKNYFHCKRNKGSFVKLIDVEKSSRNCFVDALMDKYCFDNLEEISQNSNVFQGNKIAQFVGFQKAADQFRKVSYLKHIALPNFAIYRAGNDLDLKSGILASVEVLDISNNLFSEFSEVLNIIRHAPSLRELILSNNRFEYIETASTTISNPVCLLVMNGCFYDFETLIHSLGYFPRIEELHISQNACNYDFVRLANACSKLKALYLDSCNIPTWEELAPFGTLSSLKKLSLAGNNISSISVTTDEHGNNGACGFQQLELINLSGNKLKGLRVIDELAKLPALKSLRIDDLLMDSGELVPRFQFIGRLKHLLYLNGSFISNSERRDAEMTYIKHICEEMMRHSLQDSETVFPRLEELKKLYSDYFFEKLNELKKRRVD</sequence>
<dbReference type="RefSeq" id="XP_005705826.1">
    <property type="nucleotide sequence ID" value="XM_005705769.1"/>
</dbReference>
<evidence type="ECO:0000313" key="4">
    <source>
        <dbReference type="Proteomes" id="UP000030680"/>
    </source>
</evidence>
<dbReference type="SUPFAM" id="SSF74924">
    <property type="entry name" value="Cap-Gly domain"/>
    <property type="match status" value="1"/>
</dbReference>
<dbReference type="InterPro" id="IPR000938">
    <property type="entry name" value="CAP-Gly_domain"/>
</dbReference>
<reference evidence="4" key="1">
    <citation type="journal article" date="2013" name="Science">
        <title>Gene transfer from bacteria and archaea facilitated evolution of an extremophilic eukaryote.</title>
        <authorList>
            <person name="Schonknecht G."/>
            <person name="Chen W.H."/>
            <person name="Ternes C.M."/>
            <person name="Barbier G.G."/>
            <person name="Shrestha R.P."/>
            <person name="Stanke M."/>
            <person name="Brautigam A."/>
            <person name="Baker B.J."/>
            <person name="Banfield J.F."/>
            <person name="Garavito R.M."/>
            <person name="Carr K."/>
            <person name="Wilkerson C."/>
            <person name="Rensing S.A."/>
            <person name="Gagneul D."/>
            <person name="Dickenson N.E."/>
            <person name="Oesterhelt C."/>
            <person name="Lercher M.J."/>
            <person name="Weber A.P."/>
        </authorList>
    </citation>
    <scope>NUCLEOTIDE SEQUENCE [LARGE SCALE GENOMIC DNA]</scope>
    <source>
        <strain evidence="4">074W</strain>
    </source>
</reference>
<dbReference type="InterPro" id="IPR050328">
    <property type="entry name" value="Dev_Immune_Receptor"/>
</dbReference>
<dbReference type="SMART" id="SM01052">
    <property type="entry name" value="CAP_GLY"/>
    <property type="match status" value="1"/>
</dbReference>
<dbReference type="AlphaFoldDB" id="M2W111"/>
<dbReference type="OMA" id="SEESHMF"/>
<evidence type="ECO:0000259" key="2">
    <source>
        <dbReference type="PROSITE" id="PS50245"/>
    </source>
</evidence>
<evidence type="ECO:0000256" key="1">
    <source>
        <dbReference type="ARBA" id="ARBA00022729"/>
    </source>
</evidence>
<dbReference type="STRING" id="130081.M2W111"/>
<dbReference type="Gene3D" id="2.30.30.190">
    <property type="entry name" value="CAP Gly-rich-like domain"/>
    <property type="match status" value="1"/>
</dbReference>
<name>M2W111_GALSU</name>
<keyword evidence="4" id="KW-1185">Reference proteome</keyword>